<reference evidence="1" key="1">
    <citation type="submission" date="2020-01" db="EMBL/GenBank/DDBJ databases">
        <authorList>
            <person name="Meier V. D."/>
            <person name="Meier V D."/>
        </authorList>
    </citation>
    <scope>NUCLEOTIDE SEQUENCE</scope>
    <source>
        <strain evidence="1">HLG_WM_MAG_05</strain>
    </source>
</reference>
<organism evidence="1">
    <name type="scientific">uncultured Sulfurovum sp</name>
    <dbReference type="NCBI Taxonomy" id="269237"/>
    <lineage>
        <taxon>Bacteria</taxon>
        <taxon>Pseudomonadati</taxon>
        <taxon>Campylobacterota</taxon>
        <taxon>Epsilonproteobacteria</taxon>
        <taxon>Campylobacterales</taxon>
        <taxon>Sulfurovaceae</taxon>
        <taxon>Sulfurovum</taxon>
        <taxon>environmental samples</taxon>
    </lineage>
</organism>
<protein>
    <recommendedName>
        <fullName evidence="2">DUF3805 domain-containing protein</fullName>
    </recommendedName>
</protein>
<name>A0A6S6RZQ2_9BACT</name>
<gene>
    <name evidence="1" type="ORF">HELGO_WM10286</name>
</gene>
<evidence type="ECO:0000313" key="1">
    <source>
        <dbReference type="EMBL" id="CAA6801581.1"/>
    </source>
</evidence>
<dbReference type="AlphaFoldDB" id="A0A6S6RZQ2"/>
<dbReference type="EMBL" id="CACVAU010000003">
    <property type="protein sequence ID" value="CAA6801581.1"/>
    <property type="molecule type" value="Genomic_DNA"/>
</dbReference>
<sequence length="143" mass="16562">MNKHYLVDNLYTISIAGEWEKAEDERFKIYTSNEEERMIFSASNYEGEGKKPSINEIENVVDDMFAGFDERYESCNDKEVSSSYIYQGFKNGEDYEYYLFTVIDTVDGNHLLVALHLMDGLCDYNGTRKALLVDVMESIRVLS</sequence>
<accession>A0A6S6RZQ2</accession>
<evidence type="ECO:0008006" key="2">
    <source>
        <dbReference type="Google" id="ProtNLM"/>
    </source>
</evidence>
<proteinExistence type="predicted"/>